<reference evidence="1" key="1">
    <citation type="submission" date="2023-11" db="EMBL/GenBank/DDBJ databases">
        <authorList>
            <person name="Poullet M."/>
        </authorList>
    </citation>
    <scope>NUCLEOTIDE SEQUENCE</scope>
    <source>
        <strain evidence="1">E1834</strain>
    </source>
</reference>
<accession>A0ACB1B2R4</accession>
<comment type="caution">
    <text evidence="1">The sequence shown here is derived from an EMBL/GenBank/DDBJ whole genome shotgun (WGS) entry which is preliminary data.</text>
</comment>
<dbReference type="EMBL" id="CAVMJV010000171">
    <property type="protein sequence ID" value="CAK5119615.1"/>
    <property type="molecule type" value="Genomic_DNA"/>
</dbReference>
<protein>
    <submittedName>
        <fullName evidence="1">Uncharacterized protein</fullName>
    </submittedName>
</protein>
<sequence length="95" mass="9965">MGTLCSRILIFLCKYSLLFCSRFNFDSSCSSYPFFHLFVPSNSSASPLFVICLAGRVSDTRGASKPSGILGRIGLGEDGGDGGISVSPGVLYSGV</sequence>
<name>A0ACB1B2R4_MELEN</name>
<keyword evidence="2" id="KW-1185">Reference proteome</keyword>
<gene>
    <name evidence="1" type="ORF">MENTE1834_LOCUS46551</name>
</gene>
<dbReference type="Proteomes" id="UP001497535">
    <property type="component" value="Unassembled WGS sequence"/>
</dbReference>
<proteinExistence type="predicted"/>
<organism evidence="1 2">
    <name type="scientific">Meloidogyne enterolobii</name>
    <name type="common">Root-knot nematode worm</name>
    <name type="synonym">Meloidogyne mayaguensis</name>
    <dbReference type="NCBI Taxonomy" id="390850"/>
    <lineage>
        <taxon>Eukaryota</taxon>
        <taxon>Metazoa</taxon>
        <taxon>Ecdysozoa</taxon>
        <taxon>Nematoda</taxon>
        <taxon>Chromadorea</taxon>
        <taxon>Rhabditida</taxon>
        <taxon>Tylenchina</taxon>
        <taxon>Tylenchomorpha</taxon>
        <taxon>Tylenchoidea</taxon>
        <taxon>Meloidogynidae</taxon>
        <taxon>Meloidogyninae</taxon>
        <taxon>Meloidogyne</taxon>
    </lineage>
</organism>
<evidence type="ECO:0000313" key="2">
    <source>
        <dbReference type="Proteomes" id="UP001497535"/>
    </source>
</evidence>
<evidence type="ECO:0000313" key="1">
    <source>
        <dbReference type="EMBL" id="CAK5119615.1"/>
    </source>
</evidence>